<dbReference type="PANTHER" id="PTHR42643">
    <property type="entry name" value="IONOTROPIC RECEPTOR 20A-RELATED"/>
    <property type="match status" value="1"/>
</dbReference>
<dbReference type="GO" id="GO:0050906">
    <property type="term" value="P:detection of stimulus involved in sensory perception"/>
    <property type="evidence" value="ECO:0007669"/>
    <property type="project" value="UniProtKB-ARBA"/>
</dbReference>
<dbReference type="AlphaFoldDB" id="A0AAV6W2P3"/>
<dbReference type="SMART" id="SM00918">
    <property type="entry name" value="Lig_chan-Glu_bd"/>
    <property type="match status" value="1"/>
</dbReference>
<keyword evidence="11" id="KW-1071">Ligand-gated ion channel</keyword>
<evidence type="ECO:0000313" key="16">
    <source>
        <dbReference type="Proteomes" id="UP000827092"/>
    </source>
</evidence>
<dbReference type="Pfam" id="PF00060">
    <property type="entry name" value="Lig_chan"/>
    <property type="match status" value="1"/>
</dbReference>
<evidence type="ECO:0000256" key="7">
    <source>
        <dbReference type="ARBA" id="ARBA00023065"/>
    </source>
</evidence>
<accession>A0AAV6W2P3</accession>
<dbReference type="InterPro" id="IPR001320">
    <property type="entry name" value="Iontro_rcpt_C"/>
</dbReference>
<evidence type="ECO:0000256" key="6">
    <source>
        <dbReference type="ARBA" id="ARBA00022989"/>
    </source>
</evidence>
<dbReference type="GO" id="GO:0005886">
    <property type="term" value="C:plasma membrane"/>
    <property type="evidence" value="ECO:0007669"/>
    <property type="project" value="UniProtKB-SubCell"/>
</dbReference>
<keyword evidence="16" id="KW-1185">Reference proteome</keyword>
<dbReference type="EMBL" id="JAFNEN010000002">
    <property type="protein sequence ID" value="KAG8201872.1"/>
    <property type="molecule type" value="Genomic_DNA"/>
</dbReference>
<keyword evidence="5 13" id="KW-0812">Transmembrane</keyword>
<protein>
    <recommendedName>
        <fullName evidence="14">Ionotropic glutamate receptor L-glutamate and glycine-binding domain-containing protein</fullName>
    </recommendedName>
</protein>
<dbReference type="GO" id="GO:0015276">
    <property type="term" value="F:ligand-gated monoatomic ion channel activity"/>
    <property type="evidence" value="ECO:0007669"/>
    <property type="project" value="InterPro"/>
</dbReference>
<evidence type="ECO:0000256" key="13">
    <source>
        <dbReference type="SAM" id="Phobius"/>
    </source>
</evidence>
<dbReference type="SUPFAM" id="SSF53850">
    <property type="entry name" value="Periplasmic binding protein-like II"/>
    <property type="match status" value="1"/>
</dbReference>
<organism evidence="15 16">
    <name type="scientific">Oedothorax gibbosus</name>
    <dbReference type="NCBI Taxonomy" id="931172"/>
    <lineage>
        <taxon>Eukaryota</taxon>
        <taxon>Metazoa</taxon>
        <taxon>Ecdysozoa</taxon>
        <taxon>Arthropoda</taxon>
        <taxon>Chelicerata</taxon>
        <taxon>Arachnida</taxon>
        <taxon>Araneae</taxon>
        <taxon>Araneomorphae</taxon>
        <taxon>Entelegynae</taxon>
        <taxon>Araneoidea</taxon>
        <taxon>Linyphiidae</taxon>
        <taxon>Erigoninae</taxon>
        <taxon>Oedothorax</taxon>
    </lineage>
</organism>
<keyword evidence="12" id="KW-0407">Ion channel</keyword>
<keyword evidence="9" id="KW-0675">Receptor</keyword>
<dbReference type="Proteomes" id="UP000827092">
    <property type="component" value="Unassembled WGS sequence"/>
</dbReference>
<evidence type="ECO:0000256" key="3">
    <source>
        <dbReference type="ARBA" id="ARBA00022448"/>
    </source>
</evidence>
<feature type="transmembrane region" description="Helical" evidence="13">
    <location>
        <begin position="130"/>
        <end position="150"/>
    </location>
</feature>
<proteinExistence type="inferred from homology"/>
<evidence type="ECO:0000256" key="2">
    <source>
        <dbReference type="ARBA" id="ARBA00008685"/>
    </source>
</evidence>
<keyword evidence="3" id="KW-0813">Transport</keyword>
<evidence type="ECO:0000256" key="9">
    <source>
        <dbReference type="ARBA" id="ARBA00023170"/>
    </source>
</evidence>
<dbReference type="PANTHER" id="PTHR42643:SF24">
    <property type="entry name" value="IONOTROPIC RECEPTOR 60A"/>
    <property type="match status" value="1"/>
</dbReference>
<feature type="transmembrane region" description="Helical" evidence="13">
    <location>
        <begin position="184"/>
        <end position="202"/>
    </location>
</feature>
<keyword evidence="6 13" id="KW-1133">Transmembrane helix</keyword>
<keyword evidence="4" id="KW-1003">Cell membrane</keyword>
<keyword evidence="10" id="KW-0325">Glycoprotein</keyword>
<dbReference type="InterPro" id="IPR052192">
    <property type="entry name" value="Insect_Ionotropic_Sensory_Rcpt"/>
</dbReference>
<keyword evidence="8 13" id="KW-0472">Membrane</keyword>
<gene>
    <name evidence="15" type="ORF">JTE90_027351</name>
</gene>
<name>A0AAV6W2P3_9ARAC</name>
<evidence type="ECO:0000256" key="5">
    <source>
        <dbReference type="ARBA" id="ARBA00022692"/>
    </source>
</evidence>
<keyword evidence="7" id="KW-0406">Ion transport</keyword>
<dbReference type="Gene3D" id="1.10.287.70">
    <property type="match status" value="1"/>
</dbReference>
<dbReference type="Gene3D" id="3.40.190.10">
    <property type="entry name" value="Periplasmic binding protein-like II"/>
    <property type="match status" value="1"/>
</dbReference>
<evidence type="ECO:0000313" key="15">
    <source>
        <dbReference type="EMBL" id="KAG8201872.1"/>
    </source>
</evidence>
<evidence type="ECO:0000259" key="14">
    <source>
        <dbReference type="SMART" id="SM00918"/>
    </source>
</evidence>
<feature type="transmembrane region" description="Helical" evidence="13">
    <location>
        <begin position="382"/>
        <end position="403"/>
    </location>
</feature>
<evidence type="ECO:0000256" key="4">
    <source>
        <dbReference type="ARBA" id="ARBA00022475"/>
    </source>
</evidence>
<sequence length="409" mass="47531">MIPSRLRVSLIPDTYFTLVNESLPGYQRVSGAFGEFLNIIAKHLGFEYDFVYPEEFNIGVRKDDGNWTGIIGILSRGEADLSLNHLSMEFHRQEVVDFGTVYAAEEVIYFIEKPNYEEIPIFGFLYPFDFTVWLCFAVTVLFIATFLYFISQKRLEYGDTLLTLLASVLKQPLKINCYQNKEHLIFLFWLFFALVISVAYSAKLLSFLTIPLKKPQIQTFEELYSAVEKETHQCFYYENGYVMGELKQSKTKYLNNLRNAIIRNSWYLDGSDYPYLNLVTENLGIIYTQLEYSLFFTAFGSKSRYMRFEESLGVWPIAVAYRKDFCCKTEINEVISRIVSSGIVDKLFSDVSFKFWAANAKDIVEREKIIAKLRVEDITGPLLLLVTGYVLAILVLICEVIYYKTFRKF</sequence>
<evidence type="ECO:0000256" key="12">
    <source>
        <dbReference type="ARBA" id="ARBA00023303"/>
    </source>
</evidence>
<feature type="domain" description="Ionotropic glutamate receptor L-glutamate and glycine-binding" evidence="14">
    <location>
        <begin position="14"/>
        <end position="76"/>
    </location>
</feature>
<evidence type="ECO:0000256" key="10">
    <source>
        <dbReference type="ARBA" id="ARBA00023180"/>
    </source>
</evidence>
<evidence type="ECO:0000256" key="8">
    <source>
        <dbReference type="ARBA" id="ARBA00023136"/>
    </source>
</evidence>
<dbReference type="Pfam" id="PF10613">
    <property type="entry name" value="Lig_chan-Glu_bd"/>
    <property type="match status" value="1"/>
</dbReference>
<evidence type="ECO:0000256" key="1">
    <source>
        <dbReference type="ARBA" id="ARBA00004651"/>
    </source>
</evidence>
<dbReference type="InterPro" id="IPR019594">
    <property type="entry name" value="Glu/Gly-bd"/>
</dbReference>
<evidence type="ECO:0000256" key="11">
    <source>
        <dbReference type="ARBA" id="ARBA00023286"/>
    </source>
</evidence>
<comment type="caution">
    <text evidence="15">The sequence shown here is derived from an EMBL/GenBank/DDBJ whole genome shotgun (WGS) entry which is preliminary data.</text>
</comment>
<reference evidence="15 16" key="1">
    <citation type="journal article" date="2022" name="Nat. Ecol. Evol.">
        <title>A masculinizing supergene underlies an exaggerated male reproductive morph in a spider.</title>
        <authorList>
            <person name="Hendrickx F."/>
            <person name="De Corte Z."/>
            <person name="Sonet G."/>
            <person name="Van Belleghem S.M."/>
            <person name="Kostlbacher S."/>
            <person name="Vangestel C."/>
        </authorList>
    </citation>
    <scope>NUCLEOTIDE SEQUENCE [LARGE SCALE GENOMIC DNA]</scope>
    <source>
        <strain evidence="15">W744_W776</strain>
    </source>
</reference>
<comment type="similarity">
    <text evidence="2">Belongs to the glutamate-gated ion channel (TC 1.A.10.1) family.</text>
</comment>
<comment type="subcellular location">
    <subcellularLocation>
        <location evidence="1">Cell membrane</location>
        <topology evidence="1">Multi-pass membrane protein</topology>
    </subcellularLocation>
</comment>